<dbReference type="SMART" id="SM00369">
    <property type="entry name" value="LRR_TYP"/>
    <property type="match status" value="5"/>
</dbReference>
<dbReference type="Proteomes" id="UP000326396">
    <property type="component" value="Linkage Group LG2"/>
</dbReference>
<dbReference type="InterPro" id="IPR001611">
    <property type="entry name" value="Leu-rich_rpt"/>
</dbReference>
<organism evidence="4 5">
    <name type="scientific">Mikania micrantha</name>
    <name type="common">bitter vine</name>
    <dbReference type="NCBI Taxonomy" id="192012"/>
    <lineage>
        <taxon>Eukaryota</taxon>
        <taxon>Viridiplantae</taxon>
        <taxon>Streptophyta</taxon>
        <taxon>Embryophyta</taxon>
        <taxon>Tracheophyta</taxon>
        <taxon>Spermatophyta</taxon>
        <taxon>Magnoliopsida</taxon>
        <taxon>eudicotyledons</taxon>
        <taxon>Gunneridae</taxon>
        <taxon>Pentapetalae</taxon>
        <taxon>asterids</taxon>
        <taxon>campanulids</taxon>
        <taxon>Asterales</taxon>
        <taxon>Asteraceae</taxon>
        <taxon>Asteroideae</taxon>
        <taxon>Heliantheae alliance</taxon>
        <taxon>Eupatorieae</taxon>
        <taxon>Mikania</taxon>
    </lineage>
</organism>
<dbReference type="GO" id="GO:0043531">
    <property type="term" value="F:ADP binding"/>
    <property type="evidence" value="ECO:0007669"/>
    <property type="project" value="InterPro"/>
</dbReference>
<comment type="caution">
    <text evidence="4">The sequence shown here is derived from an EMBL/GenBank/DDBJ whole genome shotgun (WGS) entry which is preliminary data.</text>
</comment>
<dbReference type="Gene3D" id="3.40.50.300">
    <property type="entry name" value="P-loop containing nucleotide triphosphate hydrolases"/>
    <property type="match status" value="2"/>
</dbReference>
<evidence type="ECO:0000256" key="2">
    <source>
        <dbReference type="ARBA" id="ARBA00022737"/>
    </source>
</evidence>
<evidence type="ECO:0000259" key="3">
    <source>
        <dbReference type="SMART" id="SM00382"/>
    </source>
</evidence>
<dbReference type="GO" id="GO:0051707">
    <property type="term" value="P:response to other organism"/>
    <property type="evidence" value="ECO:0007669"/>
    <property type="project" value="UniProtKB-ARBA"/>
</dbReference>
<keyword evidence="1" id="KW-0433">Leucine-rich repeat</keyword>
<dbReference type="InterPro" id="IPR032675">
    <property type="entry name" value="LRR_dom_sf"/>
</dbReference>
<reference evidence="4 5" key="1">
    <citation type="submission" date="2019-05" db="EMBL/GenBank/DDBJ databases">
        <title>Mikania micrantha, genome provides insights into the molecular mechanism of rapid growth.</title>
        <authorList>
            <person name="Liu B."/>
        </authorList>
    </citation>
    <scope>NUCLEOTIDE SEQUENCE [LARGE SCALE GENOMIC DNA]</scope>
    <source>
        <strain evidence="4">NLD-2019</strain>
        <tissue evidence="4">Leaf</tissue>
    </source>
</reference>
<dbReference type="InterPro" id="IPR002182">
    <property type="entry name" value="NB-ARC"/>
</dbReference>
<dbReference type="PANTHER" id="PTHR11017:SF340">
    <property type="entry name" value="NB-ARC-RELATED"/>
    <property type="match status" value="1"/>
</dbReference>
<dbReference type="InterPro" id="IPR044974">
    <property type="entry name" value="Disease_R_plants"/>
</dbReference>
<dbReference type="InterPro" id="IPR058192">
    <property type="entry name" value="WHD_ROQ1-like"/>
</dbReference>
<name>A0A5N6NCP0_9ASTR</name>
<protein>
    <recommendedName>
        <fullName evidence="3">AAA+ ATPase domain-containing protein</fullName>
    </recommendedName>
</protein>
<keyword evidence="5" id="KW-1185">Reference proteome</keyword>
<dbReference type="PROSITE" id="PS51450">
    <property type="entry name" value="LRR"/>
    <property type="match status" value="2"/>
</dbReference>
<evidence type="ECO:0000256" key="1">
    <source>
        <dbReference type="ARBA" id="ARBA00022614"/>
    </source>
</evidence>
<dbReference type="SMART" id="SM00382">
    <property type="entry name" value="AAA"/>
    <property type="match status" value="2"/>
</dbReference>
<dbReference type="Pfam" id="PF00931">
    <property type="entry name" value="NB-ARC"/>
    <property type="match status" value="2"/>
</dbReference>
<dbReference type="InterPro" id="IPR003593">
    <property type="entry name" value="AAA+_ATPase"/>
</dbReference>
<feature type="domain" description="AAA+ ATPase" evidence="3">
    <location>
        <begin position="781"/>
        <end position="919"/>
    </location>
</feature>
<feature type="domain" description="AAA+ ATPase" evidence="3">
    <location>
        <begin position="18"/>
        <end position="156"/>
    </location>
</feature>
<dbReference type="PANTHER" id="PTHR11017">
    <property type="entry name" value="LEUCINE-RICH REPEAT-CONTAINING PROTEIN"/>
    <property type="match status" value="1"/>
</dbReference>
<dbReference type="InterPro" id="IPR003591">
    <property type="entry name" value="Leu-rich_rpt_typical-subtyp"/>
</dbReference>
<dbReference type="Gene3D" id="1.10.8.430">
    <property type="entry name" value="Helical domain of apoptotic protease-activating factors"/>
    <property type="match status" value="2"/>
</dbReference>
<dbReference type="PRINTS" id="PR00364">
    <property type="entry name" value="DISEASERSIST"/>
</dbReference>
<keyword evidence="2" id="KW-0677">Repeat</keyword>
<dbReference type="InterPro" id="IPR042197">
    <property type="entry name" value="Apaf_helical"/>
</dbReference>
<proteinExistence type="predicted"/>
<dbReference type="InterPro" id="IPR027417">
    <property type="entry name" value="P-loop_NTPase"/>
</dbReference>
<evidence type="ECO:0000313" key="5">
    <source>
        <dbReference type="Proteomes" id="UP000326396"/>
    </source>
</evidence>
<dbReference type="OrthoDB" id="1936883at2759"/>
<dbReference type="Pfam" id="PF23282">
    <property type="entry name" value="WHD_ROQ1"/>
    <property type="match status" value="2"/>
</dbReference>
<gene>
    <name evidence="4" type="ORF">E3N88_22724</name>
</gene>
<sequence length="1479" mass="169729">MKARLQYLKSRLKIGSDGVRMVGIWGVGGGGKTTLASSMYTEISCYFEGHHLIDNIREESSKYGLKKLQENMLSSFSKTEVKVESIVQGITKIKGMLARRKVLVLLDDVNDLDQLEALAGSQDWFGSGSRIIITTRDEHLLTTHKVDEVCHVQLLSSDEAMQLFNRHPYNEKASIEDYKTLSLRVVSYAAGLPLALKVLGSFLYDKTKDGWISTLDRLKDIPETAIVEKLKISYDGFKNVEKELFLDIACFFRGLKKDDTMEMLEACEFHPEIGIEVLRQKALISIVNGKFDMHDLVEEMGHYIVRGEYPNNPDKHSRIWKSEEIRNMRFEDATMENNKIEAVKYDGYDVPQLCKIVSNIKKLRYLWVSLEQPTYVKGPTFLSNELRYFRWEGYPARSSFPVGFQPVKLVVLKLEKSFQKEVWKGCKRLPHLKVLQLRLMKNLLKTPNFDGLPSLQELILSECHKLKEIHPSLGNHTSLQYVSVSGCYKLRMFPTITHMKNLKNLEIVGCLEILEFPKIHANMESLVELTIIDNGIEVLPSSIGEHCSNLISLRLFRLIRHVKTRHLLFHQSLLQKLGLYASLFNKVEIPSSIIELSNLQELDLSFNDFSRLGFSLSQLTQLKILNVSSCRKLLELPELPSSLTILIADCCESLTTFGDCHKNCRWLCDVSLKGGSILNDGDRLLESMLEACMAIENHYMLLYLRGFHIVKGLTPQLVRGDILSTIMMMKNFLHESKVIKEFVDTILNILYPLNSKANEDLVGMKTRLQYLKPRLEIGSDGVRMVGIWGVGGGGKTTLAYSLYTEISCYFEGHHLIDNIREESSKYGLNKLQENMLSSFSNTKVRVNSIEEGITKIKSMLSRRKVLVLLDDVNELVQLEALAGSHYWFGSGSRIIITTRDEHLLRTHKVDEVCNVQLLSSDEAVQLFNGHAYNEKVSIEDYETLSSRVVSYAAGLPLALKVLGSFLYDKTKDGWNSTLDRLKDIPETAIVEKLKISYDGLKNLEKELFLDIACFFRRSKKDDTMEMLESCDFHPEIGIEVLRQKALVSIVDGKFDMHDLVQEMAHYIVRGEYPNNPDKHSRIWKREEIRNMRFEDATMENNKIEAVKYNDNDEPQLCKIVSNIKKLRYLWVFLEQPTYVKGPTFLSNELRYFRWEGYPARSPFPVDFQPVKLVVLKLEKSFQKEVWKGCKHLPHLKVLQLCNMEELLKTPNFDGLPCLQKLTLDDCFKLKEIHPSLGNHTSLQYVSVSRCNKLRMFPTITHMKNHKNLEIAWCPKILEFPKIHANMESLVELAFIDIGVEVLPSSIGEHCTNLISLKLNSLDNLKSININFDGLKHLKELQLLELIQHVKTRRRLFHQSLRCLQKLGLYASLFNKVEIPSSVIELSNLQELDLSWNDFSRLGFSLSQLTQLKILNVSHCEKLLELPELPSSLTILIADCFRLIEKKRKSGITETPTTYSSVYSPKWKIEYHFPFTISIS</sequence>
<dbReference type="SUPFAM" id="SSF52058">
    <property type="entry name" value="L domain-like"/>
    <property type="match status" value="2"/>
</dbReference>
<dbReference type="GO" id="GO:0006952">
    <property type="term" value="P:defense response"/>
    <property type="evidence" value="ECO:0007669"/>
    <property type="project" value="InterPro"/>
</dbReference>
<dbReference type="SUPFAM" id="SSF52540">
    <property type="entry name" value="P-loop containing nucleoside triphosphate hydrolases"/>
    <property type="match status" value="2"/>
</dbReference>
<dbReference type="Gene3D" id="3.80.10.10">
    <property type="entry name" value="Ribonuclease Inhibitor"/>
    <property type="match status" value="4"/>
</dbReference>
<dbReference type="EMBL" id="SZYD01000012">
    <property type="protein sequence ID" value="KAD4585123.1"/>
    <property type="molecule type" value="Genomic_DNA"/>
</dbReference>
<evidence type="ECO:0000313" key="4">
    <source>
        <dbReference type="EMBL" id="KAD4585123.1"/>
    </source>
</evidence>
<accession>A0A5N6NCP0</accession>